<proteinExistence type="predicted"/>
<dbReference type="AlphaFoldDB" id="B6JL46"/>
<dbReference type="HOGENOM" id="CLU_2382156_0_0_7"/>
<evidence type="ECO:0000313" key="1">
    <source>
        <dbReference type="EMBL" id="ACJ07624.1"/>
    </source>
</evidence>
<reference evidence="2" key="1">
    <citation type="submission" date="2008-10" db="EMBL/GenBank/DDBJ databases">
        <title>The complete genome sequence of Helicobacter pylori strain P12.</title>
        <authorList>
            <person name="Fischer W."/>
            <person name="Windhager L."/>
            <person name="Karnholz A."/>
            <person name="Zeiller M."/>
            <person name="Zimmer R."/>
            <person name="Haas R."/>
        </authorList>
    </citation>
    <scope>NUCLEOTIDE SEQUENCE [LARGE SCALE GENOMIC DNA]</scope>
    <source>
        <strain evidence="2">P12</strain>
    </source>
</reference>
<reference evidence="1 2" key="2">
    <citation type="journal article" date="2010" name="Nucleic Acids Res.">
        <title>Strain-specific genes of Helicobacter pylori: genome evolution driven by a novel type IV secretion system and genomic island transfer.</title>
        <authorList>
            <person name="Fischer W."/>
            <person name="Windhager L."/>
            <person name="Rohrer S."/>
            <person name="Zeiller M."/>
            <person name="Karnholz A."/>
            <person name="Hoffmann R."/>
            <person name="Zimmer R."/>
            <person name="Haas R."/>
        </authorList>
    </citation>
    <scope>NUCLEOTIDE SEQUENCE [LARGE SCALE GENOMIC DNA]</scope>
    <source>
        <strain evidence="1 2">P12</strain>
    </source>
</reference>
<dbReference type="Proteomes" id="UP000008198">
    <property type="component" value="Chromosome"/>
</dbReference>
<protein>
    <submittedName>
        <fullName evidence="1">Uncharacterized protein</fullName>
    </submittedName>
</protein>
<accession>B6JL46</accession>
<sequence>MKIAKALGLKQISNRILQDFLFDAKEKMQNPTTTPSQKSILANQLQKLQDLMPKPKLPQGVFHGYQQDHGFGSKYVANSVYYTNNQSQNKGHER</sequence>
<organism evidence="1 2">
    <name type="scientific">Helicobacter pylori (strain P12)</name>
    <dbReference type="NCBI Taxonomy" id="570508"/>
    <lineage>
        <taxon>Bacteria</taxon>
        <taxon>Pseudomonadati</taxon>
        <taxon>Campylobacterota</taxon>
        <taxon>Epsilonproteobacteria</taxon>
        <taxon>Campylobacterales</taxon>
        <taxon>Helicobacteraceae</taxon>
        <taxon>Helicobacter</taxon>
    </lineage>
</organism>
<name>B6JL46_HELP2</name>
<gene>
    <name evidence="1" type="ordered locus">HPP12_0470</name>
</gene>
<dbReference type="KEGG" id="hpp:HPP12_0470"/>
<dbReference type="EMBL" id="CP001217">
    <property type="protein sequence ID" value="ACJ07624.1"/>
    <property type="molecule type" value="Genomic_DNA"/>
</dbReference>
<evidence type="ECO:0000313" key="2">
    <source>
        <dbReference type="Proteomes" id="UP000008198"/>
    </source>
</evidence>